<evidence type="ECO:0000313" key="7">
    <source>
        <dbReference type="Proteomes" id="UP000663879"/>
    </source>
</evidence>
<dbReference type="SUPFAM" id="SSF56784">
    <property type="entry name" value="HAD-like"/>
    <property type="match status" value="1"/>
</dbReference>
<dbReference type="InterPro" id="IPR036412">
    <property type="entry name" value="HAD-like_sf"/>
</dbReference>
<comment type="similarity">
    <text evidence="2">Belongs to the HAD-like hydrolase superfamily.</text>
</comment>
<dbReference type="NCBIfam" id="TIGR01460">
    <property type="entry name" value="HAD-SF-IIA"/>
    <property type="match status" value="1"/>
</dbReference>
<proteinExistence type="inferred from homology"/>
<keyword evidence="5" id="KW-0479">Metal-binding</keyword>
<evidence type="ECO:0000256" key="2">
    <source>
        <dbReference type="PIRNR" id="PIRNR000915"/>
    </source>
</evidence>
<sequence length="304" mass="34441">MNNLSKFLNKENADLLLHNCENFLFDCDGVIWNWPNLIPGSIEFINHAKQLGKKCFFVTNNSTRTRETFAKQLENFGVKDVDESQIVCTAWILAEYLRSQNFQDKVFLVGNPAMLKELENSCIKHNALNEHEDFIFNSSNYDEIELDPKIKCVAVGIDYGLTFQKLIYASSYLKNKDCIFISTNDDSTLPVPFQDIVIPDAGPILKSIEKTTGRQALVLGKPNAIMWEILSKSHSLDAKKTCMFGDRLDTDILFASNANIEYSVLVLSGITTEKDVLNIDAQVERKKIPSFYTNCLGDLLKFIL</sequence>
<dbReference type="Pfam" id="PF13242">
    <property type="entry name" value="Hydrolase_like"/>
    <property type="match status" value="1"/>
</dbReference>
<dbReference type="GO" id="GO:0016791">
    <property type="term" value="F:phosphatase activity"/>
    <property type="evidence" value="ECO:0007669"/>
    <property type="project" value="InterPro"/>
</dbReference>
<dbReference type="PANTHER" id="PTHR19288:SF93">
    <property type="entry name" value="FI11325P-RELATED"/>
    <property type="match status" value="1"/>
</dbReference>
<feature type="binding site" evidence="5">
    <location>
        <position position="246"/>
    </location>
    <ligand>
        <name>Mg(2+)</name>
        <dbReference type="ChEBI" id="CHEBI:18420"/>
    </ligand>
</feature>
<dbReference type="InterPro" id="IPR006349">
    <property type="entry name" value="PGP_euk"/>
</dbReference>
<dbReference type="GO" id="GO:0005737">
    <property type="term" value="C:cytoplasm"/>
    <property type="evidence" value="ECO:0007669"/>
    <property type="project" value="TreeGrafter"/>
</dbReference>
<evidence type="ECO:0000313" key="6">
    <source>
        <dbReference type="EMBL" id="CAF0716799.1"/>
    </source>
</evidence>
<reference evidence="6" key="1">
    <citation type="submission" date="2021-02" db="EMBL/GenBank/DDBJ databases">
        <authorList>
            <person name="Nowell W R."/>
        </authorList>
    </citation>
    <scope>NUCLEOTIDE SEQUENCE</scope>
    <source>
        <strain evidence="6">Ploen Becks lab</strain>
    </source>
</reference>
<feature type="binding site" evidence="5">
    <location>
        <position position="26"/>
    </location>
    <ligand>
        <name>Mg(2+)</name>
        <dbReference type="ChEBI" id="CHEBI:18420"/>
    </ligand>
</feature>
<evidence type="ECO:0000256" key="3">
    <source>
        <dbReference type="PIRSR" id="PIRSR000915-1"/>
    </source>
</evidence>
<feature type="active site" description="Nucleophile" evidence="3">
    <location>
        <position position="26"/>
    </location>
</feature>
<dbReference type="AlphaFoldDB" id="A0A813M9B0"/>
<keyword evidence="5" id="KW-0460">Magnesium</keyword>
<dbReference type="InterPro" id="IPR023214">
    <property type="entry name" value="HAD_sf"/>
</dbReference>
<dbReference type="InterPro" id="IPR006357">
    <property type="entry name" value="HAD-SF_hydro_IIA"/>
</dbReference>
<dbReference type="PANTHER" id="PTHR19288">
    <property type="entry name" value="4-NITROPHENYLPHOSPHATASE-RELATED"/>
    <property type="match status" value="1"/>
</dbReference>
<organism evidence="6 7">
    <name type="scientific">Brachionus calyciflorus</name>
    <dbReference type="NCBI Taxonomy" id="104777"/>
    <lineage>
        <taxon>Eukaryota</taxon>
        <taxon>Metazoa</taxon>
        <taxon>Spiralia</taxon>
        <taxon>Gnathifera</taxon>
        <taxon>Rotifera</taxon>
        <taxon>Eurotatoria</taxon>
        <taxon>Monogononta</taxon>
        <taxon>Pseudotrocha</taxon>
        <taxon>Ploima</taxon>
        <taxon>Brachionidae</taxon>
        <taxon>Brachionus</taxon>
    </lineage>
</organism>
<feature type="binding site" evidence="4">
    <location>
        <position position="221"/>
    </location>
    <ligand>
        <name>substrate</name>
    </ligand>
</feature>
<protein>
    <recommendedName>
        <fullName evidence="8">4-nitrophenylphosphatase</fullName>
    </recommendedName>
</protein>
<feature type="active site" description="Proton donor" evidence="3">
    <location>
        <position position="28"/>
    </location>
</feature>
<evidence type="ECO:0000256" key="5">
    <source>
        <dbReference type="PIRSR" id="PIRSR000915-3"/>
    </source>
</evidence>
<gene>
    <name evidence="6" type="ORF">OXX778_LOCUS1740</name>
</gene>
<keyword evidence="1 2" id="KW-0378">Hydrolase</keyword>
<dbReference type="Pfam" id="PF13344">
    <property type="entry name" value="Hydrolase_6"/>
    <property type="match status" value="1"/>
</dbReference>
<comment type="caution">
    <text evidence="6">The sequence shown here is derived from an EMBL/GenBank/DDBJ whole genome shotgun (WGS) entry which is preliminary data.</text>
</comment>
<dbReference type="Gene3D" id="3.40.50.1000">
    <property type="entry name" value="HAD superfamily/HAD-like"/>
    <property type="match status" value="2"/>
</dbReference>
<accession>A0A813M9B0</accession>
<dbReference type="GO" id="GO:0046872">
    <property type="term" value="F:metal ion binding"/>
    <property type="evidence" value="ECO:0007669"/>
    <property type="project" value="UniProtKB-KW"/>
</dbReference>
<evidence type="ECO:0000256" key="4">
    <source>
        <dbReference type="PIRSR" id="PIRSR000915-2"/>
    </source>
</evidence>
<keyword evidence="7" id="KW-1185">Reference proteome</keyword>
<dbReference type="PIRSF" id="PIRSF000915">
    <property type="entry name" value="PGP-type_phosphatase"/>
    <property type="match status" value="1"/>
</dbReference>
<evidence type="ECO:0000256" key="1">
    <source>
        <dbReference type="ARBA" id="ARBA00022801"/>
    </source>
</evidence>
<dbReference type="NCBIfam" id="TIGR01452">
    <property type="entry name" value="PGP_euk"/>
    <property type="match status" value="1"/>
</dbReference>
<dbReference type="Proteomes" id="UP000663879">
    <property type="component" value="Unassembled WGS sequence"/>
</dbReference>
<feature type="binding site" evidence="5">
    <location>
        <position position="28"/>
    </location>
    <ligand>
        <name>Mg(2+)</name>
        <dbReference type="ChEBI" id="CHEBI:18420"/>
    </ligand>
</feature>
<evidence type="ECO:0008006" key="8">
    <source>
        <dbReference type="Google" id="ProtNLM"/>
    </source>
</evidence>
<comment type="cofactor">
    <cofactor evidence="5">
        <name>Mg(2+)</name>
        <dbReference type="ChEBI" id="CHEBI:18420"/>
    </cofactor>
    <text evidence="5">Divalent metal ions. Mg(2+) is the most effective.</text>
</comment>
<dbReference type="OrthoDB" id="413953at2759"/>
<name>A0A813M9B0_9BILA</name>
<dbReference type="EMBL" id="CAJNOC010000120">
    <property type="protein sequence ID" value="CAF0716799.1"/>
    <property type="molecule type" value="Genomic_DNA"/>
</dbReference>